<protein>
    <submittedName>
        <fullName evidence="1">Uncharacterized protein</fullName>
    </submittedName>
</protein>
<evidence type="ECO:0000313" key="1">
    <source>
        <dbReference type="EMBL" id="KYG03933.1"/>
    </source>
</evidence>
<name>A0A150TGX0_SORCE</name>
<organism evidence="1 2">
    <name type="scientific">Sorangium cellulosum</name>
    <name type="common">Polyangium cellulosum</name>
    <dbReference type="NCBI Taxonomy" id="56"/>
    <lineage>
        <taxon>Bacteria</taxon>
        <taxon>Pseudomonadati</taxon>
        <taxon>Myxococcota</taxon>
        <taxon>Polyangia</taxon>
        <taxon>Polyangiales</taxon>
        <taxon>Polyangiaceae</taxon>
        <taxon>Sorangium</taxon>
    </lineage>
</organism>
<evidence type="ECO:0000313" key="2">
    <source>
        <dbReference type="Proteomes" id="UP000075502"/>
    </source>
</evidence>
<reference evidence="1 2" key="1">
    <citation type="submission" date="2014-02" db="EMBL/GenBank/DDBJ databases">
        <title>The small core and large imbalanced accessory genome model reveals a collaborative survival strategy of Sorangium cellulosum strains in nature.</title>
        <authorList>
            <person name="Han K."/>
            <person name="Peng R."/>
            <person name="Blom J."/>
            <person name="Li Y.-Z."/>
        </authorList>
    </citation>
    <scope>NUCLEOTIDE SEQUENCE [LARGE SCALE GENOMIC DNA]</scope>
    <source>
        <strain evidence="1 2">So0007-03</strain>
    </source>
</reference>
<gene>
    <name evidence="1" type="ORF">BE21_49355</name>
</gene>
<dbReference type="Proteomes" id="UP000075502">
    <property type="component" value="Unassembled WGS sequence"/>
</dbReference>
<dbReference type="EMBL" id="JEME01002548">
    <property type="protein sequence ID" value="KYG03933.1"/>
    <property type="molecule type" value="Genomic_DNA"/>
</dbReference>
<comment type="caution">
    <text evidence="1">The sequence shown here is derived from an EMBL/GenBank/DDBJ whole genome shotgun (WGS) entry which is preliminary data.</text>
</comment>
<proteinExistence type="predicted"/>
<dbReference type="AlphaFoldDB" id="A0A150TGX0"/>
<accession>A0A150TGX0</accession>
<sequence length="75" mass="8369">MVMFWWNVSVTTPMPGMYLVMTGPWQAMSQDVSNLQGKYRMWRTPVGETSISSWSARSASNGQCGLAATMRSENS</sequence>